<evidence type="ECO:0000256" key="1">
    <source>
        <dbReference type="ARBA" id="ARBA00000707"/>
    </source>
</evidence>
<evidence type="ECO:0000256" key="3">
    <source>
        <dbReference type="ARBA" id="ARBA00022670"/>
    </source>
</evidence>
<dbReference type="GO" id="GO:0016579">
    <property type="term" value="P:protein deubiquitination"/>
    <property type="evidence" value="ECO:0007669"/>
    <property type="project" value="InterPro"/>
</dbReference>
<evidence type="ECO:0000313" key="8">
    <source>
        <dbReference type="EMBL" id="RUO96878.1"/>
    </source>
</evidence>
<keyword evidence="9" id="KW-1185">Reference proteome</keyword>
<dbReference type="GO" id="GO:0070628">
    <property type="term" value="F:proteasome binding"/>
    <property type="evidence" value="ECO:0007669"/>
    <property type="project" value="TreeGrafter"/>
</dbReference>
<proteinExistence type="predicted"/>
<evidence type="ECO:0000256" key="2">
    <source>
        <dbReference type="ARBA" id="ARBA00012759"/>
    </source>
</evidence>
<keyword evidence="3" id="KW-0645">Protease</keyword>
<dbReference type="InterPro" id="IPR001394">
    <property type="entry name" value="Peptidase_C19_UCH"/>
</dbReference>
<name>A0A433A2F7_9FUNG</name>
<dbReference type="PANTHER" id="PTHR43982">
    <property type="entry name" value="UBIQUITIN CARBOXYL-TERMINAL HYDROLASE"/>
    <property type="match status" value="1"/>
</dbReference>
<dbReference type="OrthoDB" id="333239at2759"/>
<dbReference type="Gene3D" id="3.90.70.10">
    <property type="entry name" value="Cysteine proteinases"/>
    <property type="match status" value="1"/>
</dbReference>
<sequence length="187" mass="21215">MAMGTAGDLPKAPEKPILFVEDMTDTQLAEALQLPAGLQNLGQYHWCRRRREPTASMRDLFKQLGKTTEGSQPLVFLQMLRRNFPQFAQTSQGGIFTQQDAEECWGEVVSVLKAKLPPLEGTQDGFVDKYMSGEIVTTLKCIENPDEEPIIDRELFTKLDCHISIYAERYLGYFETRNPEEFPHSGP</sequence>
<dbReference type="InterPro" id="IPR044635">
    <property type="entry name" value="UBP14-like"/>
</dbReference>
<dbReference type="AlphaFoldDB" id="A0A433A2F7"/>
<keyword evidence="5" id="KW-0378">Hydrolase</keyword>
<evidence type="ECO:0000313" key="9">
    <source>
        <dbReference type="Proteomes" id="UP000268093"/>
    </source>
</evidence>
<protein>
    <recommendedName>
        <fullName evidence="2">ubiquitinyl hydrolase 1</fullName>
        <ecNumber evidence="2">3.4.19.12</ecNumber>
    </recommendedName>
</protein>
<comment type="catalytic activity">
    <reaction evidence="1">
        <text>Thiol-dependent hydrolysis of ester, thioester, amide, peptide and isopeptide bonds formed by the C-terminal Gly of ubiquitin (a 76-residue protein attached to proteins as an intracellular targeting signal).</text>
        <dbReference type="EC" id="3.4.19.12"/>
    </reaction>
</comment>
<evidence type="ECO:0000256" key="5">
    <source>
        <dbReference type="ARBA" id="ARBA00022801"/>
    </source>
</evidence>
<dbReference type="Proteomes" id="UP000268093">
    <property type="component" value="Unassembled WGS sequence"/>
</dbReference>
<dbReference type="EC" id="3.4.19.12" evidence="2"/>
<dbReference type="EMBL" id="RBNI01019270">
    <property type="protein sequence ID" value="RUO96878.1"/>
    <property type="molecule type" value="Genomic_DNA"/>
</dbReference>
<keyword evidence="6" id="KW-0788">Thiol protease</keyword>
<comment type="caution">
    <text evidence="8">The sequence shown here is derived from an EMBL/GenBank/DDBJ whole genome shotgun (WGS) entry which is preliminary data.</text>
</comment>
<dbReference type="GO" id="GO:0061136">
    <property type="term" value="P:regulation of proteasomal protein catabolic process"/>
    <property type="evidence" value="ECO:0007669"/>
    <property type="project" value="TreeGrafter"/>
</dbReference>
<organism evidence="8 9">
    <name type="scientific">Jimgerdemannia flammicorona</name>
    <dbReference type="NCBI Taxonomy" id="994334"/>
    <lineage>
        <taxon>Eukaryota</taxon>
        <taxon>Fungi</taxon>
        <taxon>Fungi incertae sedis</taxon>
        <taxon>Mucoromycota</taxon>
        <taxon>Mucoromycotina</taxon>
        <taxon>Endogonomycetes</taxon>
        <taxon>Endogonales</taxon>
        <taxon>Endogonaceae</taxon>
        <taxon>Jimgerdemannia</taxon>
    </lineage>
</organism>
<dbReference type="SUPFAM" id="SSF54001">
    <property type="entry name" value="Cysteine proteinases"/>
    <property type="match status" value="1"/>
</dbReference>
<evidence type="ECO:0000256" key="4">
    <source>
        <dbReference type="ARBA" id="ARBA00022786"/>
    </source>
</evidence>
<dbReference type="Pfam" id="PF00443">
    <property type="entry name" value="UCH"/>
    <property type="match status" value="1"/>
</dbReference>
<accession>A0A433A2F7</accession>
<dbReference type="GO" id="GO:0043161">
    <property type="term" value="P:proteasome-mediated ubiquitin-dependent protein catabolic process"/>
    <property type="evidence" value="ECO:0007669"/>
    <property type="project" value="InterPro"/>
</dbReference>
<feature type="domain" description="Peptidase C19 ubiquitin carboxyl-terminal hydrolase" evidence="7">
    <location>
        <begin position="53"/>
        <end position="147"/>
    </location>
</feature>
<reference evidence="8 9" key="1">
    <citation type="journal article" date="2018" name="New Phytol.">
        <title>Phylogenomics of Endogonaceae and evolution of mycorrhizas within Mucoromycota.</title>
        <authorList>
            <person name="Chang Y."/>
            <person name="Desiro A."/>
            <person name="Na H."/>
            <person name="Sandor L."/>
            <person name="Lipzen A."/>
            <person name="Clum A."/>
            <person name="Barry K."/>
            <person name="Grigoriev I.V."/>
            <person name="Martin F.M."/>
            <person name="Stajich J.E."/>
            <person name="Smith M.E."/>
            <person name="Bonito G."/>
            <person name="Spatafora J.W."/>
        </authorList>
    </citation>
    <scope>NUCLEOTIDE SEQUENCE [LARGE SCALE GENOMIC DNA]</scope>
    <source>
        <strain evidence="8 9">GMNB39</strain>
    </source>
</reference>
<dbReference type="PANTHER" id="PTHR43982:SF1">
    <property type="entry name" value="UBIQUITIN CARBOXYL-TERMINAL HYDROLASE 14"/>
    <property type="match status" value="1"/>
</dbReference>
<gene>
    <name evidence="8" type="ORF">BC936DRAFT_141310</name>
</gene>
<keyword evidence="4" id="KW-0833">Ubl conjugation pathway</keyword>
<evidence type="ECO:0000256" key="6">
    <source>
        <dbReference type="ARBA" id="ARBA00022807"/>
    </source>
</evidence>
<dbReference type="GO" id="GO:0004843">
    <property type="term" value="F:cysteine-type deubiquitinase activity"/>
    <property type="evidence" value="ECO:0007669"/>
    <property type="project" value="UniProtKB-EC"/>
</dbReference>
<dbReference type="InterPro" id="IPR038765">
    <property type="entry name" value="Papain-like_cys_pep_sf"/>
</dbReference>
<evidence type="ECO:0000259" key="7">
    <source>
        <dbReference type="Pfam" id="PF00443"/>
    </source>
</evidence>